<dbReference type="SMART" id="SM00062">
    <property type="entry name" value="PBPb"/>
    <property type="match status" value="1"/>
</dbReference>
<dbReference type="SMART" id="SM00079">
    <property type="entry name" value="PBPe"/>
    <property type="match status" value="1"/>
</dbReference>
<dbReference type="CDD" id="cd13530">
    <property type="entry name" value="PBP2_peptides_like"/>
    <property type="match status" value="1"/>
</dbReference>
<dbReference type="PANTHER" id="PTHR35936:SF17">
    <property type="entry name" value="ARGININE-BINDING EXTRACELLULAR PROTEIN ARTP"/>
    <property type="match status" value="1"/>
</dbReference>
<comment type="similarity">
    <text evidence="2 4">Belongs to the bacterial solute-binding protein 3 family.</text>
</comment>
<feature type="domain" description="Solute-binding protein family 3/N-terminal" evidence="5">
    <location>
        <begin position="64"/>
        <end position="284"/>
    </location>
</feature>
<dbReference type="Pfam" id="PF00497">
    <property type="entry name" value="SBP_bac_3"/>
    <property type="match status" value="1"/>
</dbReference>
<dbReference type="PANTHER" id="PTHR35936">
    <property type="entry name" value="MEMBRANE-BOUND LYTIC MUREIN TRANSGLYCOSYLASE F"/>
    <property type="match status" value="1"/>
</dbReference>
<feature type="domain" description="Ionotropic glutamate receptor C-terminal" evidence="6">
    <location>
        <begin position="64"/>
        <end position="283"/>
    </location>
</feature>
<dbReference type="InterPro" id="IPR018313">
    <property type="entry name" value="SBP_3_CS"/>
</dbReference>
<dbReference type="SUPFAM" id="SSF53850">
    <property type="entry name" value="Periplasmic binding protein-like II"/>
    <property type="match status" value="1"/>
</dbReference>
<dbReference type="InterPro" id="IPR001638">
    <property type="entry name" value="Solute-binding_3/MltF_N"/>
</dbReference>
<evidence type="ECO:0000313" key="7">
    <source>
        <dbReference type="EMBL" id="TSJ60386.1"/>
    </source>
</evidence>
<reference evidence="7 8" key="1">
    <citation type="submission" date="2019-07" db="EMBL/GenBank/DDBJ databases">
        <authorList>
            <person name="Grouzdev D.S."/>
        </authorList>
    </citation>
    <scope>NUCLEOTIDE SEQUENCE [LARGE SCALE GENOMIC DNA]</scope>
    <source>
        <strain evidence="7 8">3C</strain>
    </source>
</reference>
<gene>
    <name evidence="7" type="ORF">FO470_16650</name>
</gene>
<evidence type="ECO:0000256" key="1">
    <source>
        <dbReference type="ARBA" id="ARBA00004196"/>
    </source>
</evidence>
<dbReference type="Proteomes" id="UP000315321">
    <property type="component" value="Unassembled WGS sequence"/>
</dbReference>
<dbReference type="Gene3D" id="3.40.190.10">
    <property type="entry name" value="Periplasmic binding protein-like II"/>
    <property type="match status" value="2"/>
</dbReference>
<proteinExistence type="inferred from homology"/>
<evidence type="ECO:0000256" key="2">
    <source>
        <dbReference type="ARBA" id="ARBA00010333"/>
    </source>
</evidence>
<keyword evidence="3" id="KW-0732">Signal</keyword>
<evidence type="ECO:0000259" key="6">
    <source>
        <dbReference type="SMART" id="SM00079"/>
    </source>
</evidence>
<protein>
    <submittedName>
        <fullName evidence="7">Amino acid ABC transporter substrate-binding protein</fullName>
    </submittedName>
</protein>
<dbReference type="InterPro" id="IPR001320">
    <property type="entry name" value="Iontro_rcpt_C"/>
</dbReference>
<dbReference type="PROSITE" id="PS01039">
    <property type="entry name" value="SBP_BACTERIAL_3"/>
    <property type="match status" value="1"/>
</dbReference>
<accession>A0ABY3DM54</accession>
<name>A0ABY3DM54_9HYPH</name>
<comment type="caution">
    <text evidence="7">The sequence shown here is derived from an EMBL/GenBank/DDBJ whole genome shotgun (WGS) entry which is preliminary data.</text>
</comment>
<keyword evidence="8" id="KW-1185">Reference proteome</keyword>
<evidence type="ECO:0000313" key="8">
    <source>
        <dbReference type="Proteomes" id="UP000315321"/>
    </source>
</evidence>
<organism evidence="7 8">
    <name type="scientific">Ancylobacter moscoviensis</name>
    <dbReference type="NCBI Taxonomy" id="2597768"/>
    <lineage>
        <taxon>Bacteria</taxon>
        <taxon>Pseudomonadati</taxon>
        <taxon>Pseudomonadota</taxon>
        <taxon>Alphaproteobacteria</taxon>
        <taxon>Hyphomicrobiales</taxon>
        <taxon>Xanthobacteraceae</taxon>
        <taxon>Ancylobacter</taxon>
    </lineage>
</organism>
<evidence type="ECO:0000256" key="4">
    <source>
        <dbReference type="RuleBase" id="RU003744"/>
    </source>
</evidence>
<evidence type="ECO:0000256" key="3">
    <source>
        <dbReference type="ARBA" id="ARBA00022729"/>
    </source>
</evidence>
<dbReference type="EMBL" id="VMBP01000006">
    <property type="protein sequence ID" value="TSJ60386.1"/>
    <property type="molecule type" value="Genomic_DNA"/>
</dbReference>
<comment type="subcellular location">
    <subcellularLocation>
        <location evidence="1">Cell envelope</location>
    </subcellularLocation>
</comment>
<evidence type="ECO:0000259" key="5">
    <source>
        <dbReference type="SMART" id="SM00062"/>
    </source>
</evidence>
<sequence length="298" mass="31950">MGARWTNVGDCASIGANGDDVNCCGRMGGAMVVASRVIMRILTAALALAFGAPAAVPPARADSELRVGTYLDNKPWQFRDGTGAVVGFEVDLVEAIGAQIGRKVVIHEMVFGEMFPALEEGRIDLAMSTISIVAPRVGRFDFTQPYYETTQGVVVMRNSPIRSLGDLAGRTVSVIPQTTSDLWVTANKERLGIAAIRKAEGLDEGLAWLGEGSVDAHVGDIPALLYRLLGRSDLAVVARVPSDERYALMLARNSPLTEPIDAAITKMKRDGTLARIHQKWFGIPPEPDGPTAMVLPRP</sequence>